<accession>A0A1C4WRB7</accession>
<dbReference type="GO" id="GO:0016853">
    <property type="term" value="F:isomerase activity"/>
    <property type="evidence" value="ECO:0007669"/>
    <property type="project" value="UniProtKB-KW"/>
</dbReference>
<dbReference type="Proteomes" id="UP000198253">
    <property type="component" value="Chromosome I"/>
</dbReference>
<dbReference type="InterPro" id="IPR017937">
    <property type="entry name" value="Thioredoxin_CS"/>
</dbReference>
<dbReference type="Gene3D" id="3.40.30.10">
    <property type="entry name" value="Glutaredoxin"/>
    <property type="match status" value="1"/>
</dbReference>
<dbReference type="AlphaFoldDB" id="A0A1C4WRB7"/>
<dbReference type="Pfam" id="PF00578">
    <property type="entry name" value="AhpC-TSA"/>
    <property type="match status" value="1"/>
</dbReference>
<feature type="domain" description="Thioredoxin" evidence="8">
    <location>
        <begin position="80"/>
        <end position="218"/>
    </location>
</feature>
<dbReference type="SUPFAM" id="SSF52833">
    <property type="entry name" value="Thioredoxin-like"/>
    <property type="match status" value="1"/>
</dbReference>
<comment type="subcellular location">
    <subcellularLocation>
        <location evidence="1">Cell envelope</location>
    </subcellularLocation>
</comment>
<dbReference type="GO" id="GO:0017004">
    <property type="term" value="P:cytochrome complex assembly"/>
    <property type="evidence" value="ECO:0007669"/>
    <property type="project" value="UniProtKB-KW"/>
</dbReference>
<evidence type="ECO:0000256" key="7">
    <source>
        <dbReference type="SAM" id="SignalP"/>
    </source>
</evidence>
<evidence type="ECO:0000256" key="4">
    <source>
        <dbReference type="ARBA" id="ARBA00023157"/>
    </source>
</evidence>
<keyword evidence="3" id="KW-0735">Signal-anchor</keyword>
<dbReference type="EMBL" id="LT607413">
    <property type="protein sequence ID" value="SCE98795.1"/>
    <property type="molecule type" value="Genomic_DNA"/>
</dbReference>
<evidence type="ECO:0000256" key="2">
    <source>
        <dbReference type="ARBA" id="ARBA00022748"/>
    </source>
</evidence>
<proteinExistence type="predicted"/>
<dbReference type="InterPro" id="IPR050553">
    <property type="entry name" value="Thioredoxin_ResA/DsbE_sf"/>
</dbReference>
<dbReference type="OrthoDB" id="9796554at2"/>
<dbReference type="InterPro" id="IPR036249">
    <property type="entry name" value="Thioredoxin-like_sf"/>
</dbReference>
<dbReference type="GO" id="GO:0016209">
    <property type="term" value="F:antioxidant activity"/>
    <property type="evidence" value="ECO:0007669"/>
    <property type="project" value="InterPro"/>
</dbReference>
<keyword evidence="4" id="KW-1015">Disulfide bond</keyword>
<evidence type="ECO:0000259" key="8">
    <source>
        <dbReference type="PROSITE" id="PS51352"/>
    </source>
</evidence>
<keyword evidence="7" id="KW-0732">Signal</keyword>
<protein>
    <submittedName>
        <fullName evidence="9">Thiol-disulfide isomerase or thioredoxin</fullName>
    </submittedName>
</protein>
<dbReference type="PANTHER" id="PTHR42852:SF6">
    <property type="entry name" value="THIOL:DISULFIDE INTERCHANGE PROTEIN DSBE"/>
    <property type="match status" value="1"/>
</dbReference>
<dbReference type="GO" id="GO:0016491">
    <property type="term" value="F:oxidoreductase activity"/>
    <property type="evidence" value="ECO:0007669"/>
    <property type="project" value="InterPro"/>
</dbReference>
<keyword evidence="9" id="KW-0413">Isomerase</keyword>
<keyword evidence="5" id="KW-0676">Redox-active center</keyword>
<feature type="signal peptide" evidence="7">
    <location>
        <begin position="1"/>
        <end position="17"/>
    </location>
</feature>
<dbReference type="CDD" id="cd02966">
    <property type="entry name" value="TlpA_like_family"/>
    <property type="match status" value="1"/>
</dbReference>
<evidence type="ECO:0000313" key="9">
    <source>
        <dbReference type="EMBL" id="SCE98795.1"/>
    </source>
</evidence>
<evidence type="ECO:0000313" key="10">
    <source>
        <dbReference type="Proteomes" id="UP000198253"/>
    </source>
</evidence>
<sequence length="223" mass="23031">MNRRMAAALLAPLLAVAGCTTGEPDRDAAPSAATESSPFADCAALTAAPSAPPASAGPSVRPSDPGSAPAGSPDPTPGAPGTGRDLPDLSFACFTGGAEVSLRAVRGPAVINLWASWCAPCRKELPAFQRLHERMAGQVHVIGVNTRDDRPRAVSVGEDFGVTFPTLVDTDQRLQRALAPNVLPITLLVDGQGRVRHQDVSGAIDDALLADLVRRHLGLDVPA</sequence>
<dbReference type="PROSITE" id="PS00194">
    <property type="entry name" value="THIOREDOXIN_1"/>
    <property type="match status" value="1"/>
</dbReference>
<dbReference type="PANTHER" id="PTHR42852">
    <property type="entry name" value="THIOL:DISULFIDE INTERCHANGE PROTEIN DSBE"/>
    <property type="match status" value="1"/>
</dbReference>
<gene>
    <name evidence="9" type="ORF">GA0070618_2434</name>
</gene>
<name>A0A1C4WRB7_MICEC</name>
<keyword evidence="3" id="KW-0812">Transmembrane</keyword>
<evidence type="ECO:0000256" key="5">
    <source>
        <dbReference type="ARBA" id="ARBA00023284"/>
    </source>
</evidence>
<evidence type="ECO:0000256" key="6">
    <source>
        <dbReference type="SAM" id="MobiDB-lite"/>
    </source>
</evidence>
<dbReference type="PROSITE" id="PS51257">
    <property type="entry name" value="PROKAR_LIPOPROTEIN"/>
    <property type="match status" value="1"/>
</dbReference>
<evidence type="ECO:0000256" key="3">
    <source>
        <dbReference type="ARBA" id="ARBA00022968"/>
    </source>
</evidence>
<dbReference type="PROSITE" id="PS51352">
    <property type="entry name" value="THIOREDOXIN_2"/>
    <property type="match status" value="1"/>
</dbReference>
<dbReference type="InParanoid" id="A0A1C4WRB7"/>
<feature type="chain" id="PRO_5038369065" evidence="7">
    <location>
        <begin position="18"/>
        <end position="223"/>
    </location>
</feature>
<dbReference type="InterPro" id="IPR000866">
    <property type="entry name" value="AhpC/TSA"/>
</dbReference>
<feature type="compositionally biased region" description="Low complexity" evidence="6">
    <location>
        <begin position="43"/>
        <end position="71"/>
    </location>
</feature>
<keyword evidence="10" id="KW-1185">Reference proteome</keyword>
<evidence type="ECO:0000256" key="1">
    <source>
        <dbReference type="ARBA" id="ARBA00004196"/>
    </source>
</evidence>
<reference evidence="10" key="1">
    <citation type="submission" date="2016-06" db="EMBL/GenBank/DDBJ databases">
        <authorList>
            <person name="Varghese N."/>
            <person name="Submissions Spin"/>
        </authorList>
    </citation>
    <scope>NUCLEOTIDE SEQUENCE [LARGE SCALE GENOMIC DNA]</scope>
    <source>
        <strain evidence="10">DSM 43816</strain>
    </source>
</reference>
<dbReference type="InterPro" id="IPR013766">
    <property type="entry name" value="Thioredoxin_domain"/>
</dbReference>
<dbReference type="RefSeq" id="WP_088981724.1">
    <property type="nucleotide sequence ID" value="NZ_LT607413.1"/>
</dbReference>
<feature type="region of interest" description="Disordered" evidence="6">
    <location>
        <begin position="43"/>
        <end position="85"/>
    </location>
</feature>
<dbReference type="GO" id="GO:0030313">
    <property type="term" value="C:cell envelope"/>
    <property type="evidence" value="ECO:0007669"/>
    <property type="project" value="UniProtKB-SubCell"/>
</dbReference>
<keyword evidence="2" id="KW-0201">Cytochrome c-type biogenesis</keyword>
<organism evidence="9 10">
    <name type="scientific">Micromonospora echinospora</name>
    <name type="common">Micromonospora purpurea</name>
    <dbReference type="NCBI Taxonomy" id="1877"/>
    <lineage>
        <taxon>Bacteria</taxon>
        <taxon>Bacillati</taxon>
        <taxon>Actinomycetota</taxon>
        <taxon>Actinomycetes</taxon>
        <taxon>Micromonosporales</taxon>
        <taxon>Micromonosporaceae</taxon>
        <taxon>Micromonospora</taxon>
    </lineage>
</organism>